<accession>A0A7M1LFZ8</accession>
<dbReference type="Gene3D" id="1.20.1740.10">
    <property type="entry name" value="Amino acid/polyamine transporter I"/>
    <property type="match status" value="1"/>
</dbReference>
<feature type="transmembrane region" description="Helical" evidence="5">
    <location>
        <begin position="196"/>
        <end position="216"/>
    </location>
</feature>
<keyword evidence="2 5" id="KW-0812">Transmembrane</keyword>
<evidence type="ECO:0000256" key="2">
    <source>
        <dbReference type="ARBA" id="ARBA00022692"/>
    </source>
</evidence>
<dbReference type="OrthoDB" id="138827at2"/>
<dbReference type="PIRSF" id="PIRSF006060">
    <property type="entry name" value="AA_transporter"/>
    <property type="match status" value="1"/>
</dbReference>
<feature type="transmembrane region" description="Helical" evidence="5">
    <location>
        <begin position="402"/>
        <end position="420"/>
    </location>
</feature>
<dbReference type="Proteomes" id="UP000594749">
    <property type="component" value="Chromosome"/>
</dbReference>
<evidence type="ECO:0000256" key="5">
    <source>
        <dbReference type="SAM" id="Phobius"/>
    </source>
</evidence>
<organism evidence="6 7">
    <name type="scientific">Campylobacter corcagiensis</name>
    <dbReference type="NCBI Taxonomy" id="1448857"/>
    <lineage>
        <taxon>Bacteria</taxon>
        <taxon>Pseudomonadati</taxon>
        <taxon>Campylobacterota</taxon>
        <taxon>Epsilonproteobacteria</taxon>
        <taxon>Campylobacterales</taxon>
        <taxon>Campylobacteraceae</taxon>
        <taxon>Campylobacter</taxon>
    </lineage>
</organism>
<feature type="transmembrane region" description="Helical" evidence="5">
    <location>
        <begin position="320"/>
        <end position="341"/>
    </location>
</feature>
<feature type="transmembrane region" description="Helical" evidence="5">
    <location>
        <begin position="81"/>
        <end position="103"/>
    </location>
</feature>
<sequence length="422" mass="46653">MKSISFLQAISISFGAIIGWGAFVMPGDLFLKNGGLSNSSFAIIVGFVMILFISFSYMYMMKRDGGDGVTWVLRYLGINHAKFYTLFTTLGYISIIALNLTAIPLLIRYTLPDFISFGKLYTLGGWDIVFSEVLVALLTLAIFAYVNKKEISAKTQLFIALGMVISILVLFIWSLGGAKFNGLVEPRMMEFEPLNFSYLAIIAVMPWAFVGFETTPQISTSIKNPRNIIIFISIVSGAFFYIVVNFITAINFDFSLDRVLSSSWAMGEGIKTKLGEFGFLILAISMLCSIISGINGFMLTTVKVLENSGRIGIIKHTSRANLIGFIVLLCALAPFLGRAYLVDIVSTASVGITICYAYITFLSFKICSNLGFKILFFISFLISCSFILLLILPFSPAFLSKASWMILIVFVMSVSLYKFIKG</sequence>
<evidence type="ECO:0000256" key="3">
    <source>
        <dbReference type="ARBA" id="ARBA00022989"/>
    </source>
</evidence>
<dbReference type="EMBL" id="CP063078">
    <property type="protein sequence ID" value="QOQ87233.1"/>
    <property type="molecule type" value="Genomic_DNA"/>
</dbReference>
<feature type="transmembrane region" description="Helical" evidence="5">
    <location>
        <begin position="228"/>
        <end position="252"/>
    </location>
</feature>
<dbReference type="GO" id="GO:0016020">
    <property type="term" value="C:membrane"/>
    <property type="evidence" value="ECO:0007669"/>
    <property type="project" value="UniProtKB-SubCell"/>
</dbReference>
<feature type="transmembrane region" description="Helical" evidence="5">
    <location>
        <begin position="157"/>
        <end position="176"/>
    </location>
</feature>
<feature type="transmembrane region" description="Helical" evidence="5">
    <location>
        <begin position="374"/>
        <end position="396"/>
    </location>
</feature>
<proteinExistence type="predicted"/>
<feature type="transmembrane region" description="Helical" evidence="5">
    <location>
        <begin position="39"/>
        <end position="60"/>
    </location>
</feature>
<dbReference type="PANTHER" id="PTHR42770:SF7">
    <property type="entry name" value="MEMBRANE PROTEIN"/>
    <property type="match status" value="1"/>
</dbReference>
<dbReference type="InterPro" id="IPR050367">
    <property type="entry name" value="APC_superfamily"/>
</dbReference>
<comment type="subcellular location">
    <subcellularLocation>
        <location evidence="1">Membrane</location>
        <topology evidence="1">Multi-pass membrane protein</topology>
    </subcellularLocation>
</comment>
<evidence type="ECO:0000256" key="4">
    <source>
        <dbReference type="ARBA" id="ARBA00023136"/>
    </source>
</evidence>
<evidence type="ECO:0000313" key="6">
    <source>
        <dbReference type="EMBL" id="QOQ87233.1"/>
    </source>
</evidence>
<gene>
    <name evidence="6" type="ORF">IMC76_08495</name>
</gene>
<evidence type="ECO:0000256" key="1">
    <source>
        <dbReference type="ARBA" id="ARBA00004141"/>
    </source>
</evidence>
<dbReference type="RefSeq" id="WP_025803595.1">
    <property type="nucleotide sequence ID" value="NZ_CP053842.1"/>
</dbReference>
<dbReference type="AlphaFoldDB" id="A0A7M1LFZ8"/>
<name>A0A7M1LFZ8_9BACT</name>
<feature type="transmembrane region" description="Helical" evidence="5">
    <location>
        <begin position="347"/>
        <end position="367"/>
    </location>
</feature>
<evidence type="ECO:0000313" key="7">
    <source>
        <dbReference type="Proteomes" id="UP000594749"/>
    </source>
</evidence>
<reference evidence="6 7" key="1">
    <citation type="submission" date="2020-10" db="EMBL/GenBank/DDBJ databases">
        <title>Campylobacter and Helicobacter PacBio genomes.</title>
        <authorList>
            <person name="Lane C."/>
        </authorList>
    </citation>
    <scope>NUCLEOTIDE SEQUENCE [LARGE SCALE GENOMIC DNA]</scope>
    <source>
        <strain evidence="6 7">2016D-0077</strain>
    </source>
</reference>
<feature type="transmembrane region" description="Helical" evidence="5">
    <location>
        <begin position="123"/>
        <end position="145"/>
    </location>
</feature>
<keyword evidence="4 5" id="KW-0472">Membrane</keyword>
<feature type="transmembrane region" description="Helical" evidence="5">
    <location>
        <begin position="7"/>
        <end position="27"/>
    </location>
</feature>
<feature type="transmembrane region" description="Helical" evidence="5">
    <location>
        <begin position="277"/>
        <end position="299"/>
    </location>
</feature>
<keyword evidence="3 5" id="KW-1133">Transmembrane helix</keyword>
<keyword evidence="7" id="KW-1185">Reference proteome</keyword>
<dbReference type="PANTHER" id="PTHR42770">
    <property type="entry name" value="AMINO ACID TRANSPORTER-RELATED"/>
    <property type="match status" value="1"/>
</dbReference>
<protein>
    <submittedName>
        <fullName evidence="6">APC family permease</fullName>
    </submittedName>
</protein>